<accession>A0ABW7Z9U2</accession>
<dbReference type="EMBL" id="JBITGY010000017">
    <property type="protein sequence ID" value="MFI6504936.1"/>
    <property type="molecule type" value="Genomic_DNA"/>
</dbReference>
<comment type="caution">
    <text evidence="3">The sequence shown here is derived from an EMBL/GenBank/DDBJ whole genome shotgun (WGS) entry which is preliminary data.</text>
</comment>
<organism evidence="3 4">
    <name type="scientific">Nonomuraea typhae</name>
    <dbReference type="NCBI Taxonomy" id="2603600"/>
    <lineage>
        <taxon>Bacteria</taxon>
        <taxon>Bacillati</taxon>
        <taxon>Actinomycetota</taxon>
        <taxon>Actinomycetes</taxon>
        <taxon>Streptosporangiales</taxon>
        <taxon>Streptosporangiaceae</taxon>
        <taxon>Nonomuraea</taxon>
    </lineage>
</organism>
<dbReference type="SUPFAM" id="SSF53474">
    <property type="entry name" value="alpha/beta-Hydrolases"/>
    <property type="match status" value="1"/>
</dbReference>
<sequence>MALLKRSIAALGLTALASAGYQIWSSRQDRRRYPPPGRLVDVGGRRIHLLEAGSGAPTVVIVPALGTSSVEYAPLLPAVGREAATVVFDRAGLGWSDPVRLRPLALLDAAADLHTVLAMAGYGPPYILVGHSMGGYVVRLFAAAHPDEVAGVVLVDSSHHDQASRYPDYHWKTVKAAAVDLARPYGVWRMAIAMGLADGPGHLVLGSRPRATSWWENALRARIGFEVGRRAPTLGDIPLTVVTCSERNPDNATPRQAADFSRHYRIWYPLQRDLLRLSSTSRHVVAENAGHYVHRSRPDVVARAILDHVKGAGPL</sequence>
<feature type="domain" description="AB hydrolase-1" evidence="2">
    <location>
        <begin position="57"/>
        <end position="161"/>
    </location>
</feature>
<reference evidence="3 4" key="1">
    <citation type="submission" date="2024-10" db="EMBL/GenBank/DDBJ databases">
        <title>The Natural Products Discovery Center: Release of the First 8490 Sequenced Strains for Exploring Actinobacteria Biosynthetic Diversity.</title>
        <authorList>
            <person name="Kalkreuter E."/>
            <person name="Kautsar S.A."/>
            <person name="Yang D."/>
            <person name="Bader C.D."/>
            <person name="Teijaro C.N."/>
            <person name="Fluegel L."/>
            <person name="Davis C.M."/>
            <person name="Simpson J.R."/>
            <person name="Lauterbach L."/>
            <person name="Steele A.D."/>
            <person name="Gui C."/>
            <person name="Meng S."/>
            <person name="Li G."/>
            <person name="Viehrig K."/>
            <person name="Ye F."/>
            <person name="Su P."/>
            <person name="Kiefer A.F."/>
            <person name="Nichols A."/>
            <person name="Cepeda A.J."/>
            <person name="Yan W."/>
            <person name="Fan B."/>
            <person name="Jiang Y."/>
            <person name="Adhikari A."/>
            <person name="Zheng C.-J."/>
            <person name="Schuster L."/>
            <person name="Cowan T.M."/>
            <person name="Smanski M.J."/>
            <person name="Chevrette M.G."/>
            <person name="De Carvalho L.P.S."/>
            <person name="Shen B."/>
        </authorList>
    </citation>
    <scope>NUCLEOTIDE SEQUENCE [LARGE SCALE GENOMIC DNA]</scope>
    <source>
        <strain evidence="3 4">NPDC050545</strain>
    </source>
</reference>
<dbReference type="InterPro" id="IPR000073">
    <property type="entry name" value="AB_hydrolase_1"/>
</dbReference>
<dbReference type="RefSeq" id="WP_397090909.1">
    <property type="nucleotide sequence ID" value="NZ_JBITGY010000017.1"/>
</dbReference>
<evidence type="ECO:0000259" key="2">
    <source>
        <dbReference type="Pfam" id="PF00561"/>
    </source>
</evidence>
<dbReference type="GO" id="GO:0016787">
    <property type="term" value="F:hydrolase activity"/>
    <property type="evidence" value="ECO:0007669"/>
    <property type="project" value="UniProtKB-KW"/>
</dbReference>
<keyword evidence="1 3" id="KW-0378">Hydrolase</keyword>
<gene>
    <name evidence="3" type="ORF">ACIBG2_46650</name>
</gene>
<dbReference type="Gene3D" id="3.40.50.1820">
    <property type="entry name" value="alpha/beta hydrolase"/>
    <property type="match status" value="1"/>
</dbReference>
<dbReference type="InterPro" id="IPR029058">
    <property type="entry name" value="AB_hydrolase_fold"/>
</dbReference>
<dbReference type="Pfam" id="PF00561">
    <property type="entry name" value="Abhydrolase_1"/>
    <property type="match status" value="1"/>
</dbReference>
<proteinExistence type="predicted"/>
<evidence type="ECO:0000313" key="4">
    <source>
        <dbReference type="Proteomes" id="UP001612741"/>
    </source>
</evidence>
<keyword evidence="4" id="KW-1185">Reference proteome</keyword>
<protein>
    <submittedName>
        <fullName evidence="3">Alpha/beta fold hydrolase</fullName>
    </submittedName>
</protein>
<evidence type="ECO:0000256" key="1">
    <source>
        <dbReference type="ARBA" id="ARBA00022801"/>
    </source>
</evidence>
<dbReference type="PRINTS" id="PR00111">
    <property type="entry name" value="ABHYDROLASE"/>
</dbReference>
<dbReference type="InterPro" id="IPR050266">
    <property type="entry name" value="AB_hydrolase_sf"/>
</dbReference>
<name>A0ABW7Z9U2_9ACTN</name>
<dbReference type="Proteomes" id="UP001612741">
    <property type="component" value="Unassembled WGS sequence"/>
</dbReference>
<dbReference type="PANTHER" id="PTHR43798">
    <property type="entry name" value="MONOACYLGLYCEROL LIPASE"/>
    <property type="match status" value="1"/>
</dbReference>
<dbReference type="PANTHER" id="PTHR43798:SF31">
    <property type="entry name" value="AB HYDROLASE SUPERFAMILY PROTEIN YCLE"/>
    <property type="match status" value="1"/>
</dbReference>
<evidence type="ECO:0000313" key="3">
    <source>
        <dbReference type="EMBL" id="MFI6504936.1"/>
    </source>
</evidence>